<keyword evidence="4" id="KW-0012">Acyltransferase</keyword>
<feature type="transmembrane region" description="Helical" evidence="3">
    <location>
        <begin position="20"/>
        <end position="40"/>
    </location>
</feature>
<dbReference type="Pfam" id="PF14602">
    <property type="entry name" value="Hexapep_2"/>
    <property type="match status" value="1"/>
</dbReference>
<sequence>MRLRNYRANLDRGASKFKELAWIFVRFLFFVPFLPLPSGFRVLLLRSFGATIGEGVVIRSRVNISFPWRLLIGDHTWIGEGVEILNLAQVTIGSNCCISQQVFLCTGSHDFFVDEFSLIIKPITIEDECWVAARCFVAQGVTVGRNSLCAAGSIVTKDVRPNTIVGGNPAKMLRRLEA</sequence>
<keyword evidence="3" id="KW-0812">Transmembrane</keyword>
<dbReference type="GO" id="GO:0008870">
    <property type="term" value="F:galactoside O-acetyltransferase activity"/>
    <property type="evidence" value="ECO:0007669"/>
    <property type="project" value="UniProtKB-EC"/>
</dbReference>
<comment type="similarity">
    <text evidence="1">Belongs to the transferase hexapeptide repeat family.</text>
</comment>
<keyword evidence="2 4" id="KW-0808">Transferase</keyword>
<dbReference type="Gene3D" id="2.160.10.10">
    <property type="entry name" value="Hexapeptide repeat proteins"/>
    <property type="match status" value="1"/>
</dbReference>
<dbReference type="EMBL" id="SJPJ01000001">
    <property type="protein sequence ID" value="TWT83871.1"/>
    <property type="molecule type" value="Genomic_DNA"/>
</dbReference>
<dbReference type="NCBIfam" id="NF007797">
    <property type="entry name" value="PRK10502.1"/>
    <property type="match status" value="1"/>
</dbReference>
<gene>
    <name evidence="4" type="primary">lacA_3</name>
    <name evidence="4" type="ORF">CA13_53440</name>
</gene>
<organism evidence="4 5">
    <name type="scientific">Novipirellula herctigrandis</name>
    <dbReference type="NCBI Taxonomy" id="2527986"/>
    <lineage>
        <taxon>Bacteria</taxon>
        <taxon>Pseudomonadati</taxon>
        <taxon>Planctomycetota</taxon>
        <taxon>Planctomycetia</taxon>
        <taxon>Pirellulales</taxon>
        <taxon>Pirellulaceae</taxon>
        <taxon>Novipirellula</taxon>
    </lineage>
</organism>
<dbReference type="CDD" id="cd05825">
    <property type="entry name" value="LbH_wcaF_like"/>
    <property type="match status" value="1"/>
</dbReference>
<evidence type="ECO:0000256" key="3">
    <source>
        <dbReference type="SAM" id="Phobius"/>
    </source>
</evidence>
<dbReference type="AlphaFoldDB" id="A0A5C5ZAN3"/>
<evidence type="ECO:0000313" key="4">
    <source>
        <dbReference type="EMBL" id="TWT83871.1"/>
    </source>
</evidence>
<evidence type="ECO:0000256" key="1">
    <source>
        <dbReference type="ARBA" id="ARBA00007274"/>
    </source>
</evidence>
<reference evidence="4 5" key="1">
    <citation type="submission" date="2019-02" db="EMBL/GenBank/DDBJ databases">
        <title>Deep-cultivation of Planctomycetes and their phenomic and genomic characterization uncovers novel biology.</title>
        <authorList>
            <person name="Wiegand S."/>
            <person name="Jogler M."/>
            <person name="Boedeker C."/>
            <person name="Pinto D."/>
            <person name="Vollmers J."/>
            <person name="Rivas-Marin E."/>
            <person name="Kohn T."/>
            <person name="Peeters S.H."/>
            <person name="Heuer A."/>
            <person name="Rast P."/>
            <person name="Oberbeckmann S."/>
            <person name="Bunk B."/>
            <person name="Jeske O."/>
            <person name="Meyerdierks A."/>
            <person name="Storesund J.E."/>
            <person name="Kallscheuer N."/>
            <person name="Luecker S."/>
            <person name="Lage O.M."/>
            <person name="Pohl T."/>
            <person name="Merkel B.J."/>
            <person name="Hornburger P."/>
            <person name="Mueller R.-W."/>
            <person name="Bruemmer F."/>
            <person name="Labrenz M."/>
            <person name="Spormann A.M."/>
            <person name="Op Den Camp H."/>
            <person name="Overmann J."/>
            <person name="Amann R."/>
            <person name="Jetten M.S.M."/>
            <person name="Mascher T."/>
            <person name="Medema M.H."/>
            <person name="Devos D.P."/>
            <person name="Kaster A.-K."/>
            <person name="Ovreas L."/>
            <person name="Rohde M."/>
            <person name="Galperin M.Y."/>
            <person name="Jogler C."/>
        </authorList>
    </citation>
    <scope>NUCLEOTIDE SEQUENCE [LARGE SCALE GENOMIC DNA]</scope>
    <source>
        <strain evidence="4 5">CA13</strain>
    </source>
</reference>
<dbReference type="Proteomes" id="UP000315010">
    <property type="component" value="Unassembled WGS sequence"/>
</dbReference>
<evidence type="ECO:0000313" key="5">
    <source>
        <dbReference type="Proteomes" id="UP000315010"/>
    </source>
</evidence>
<comment type="caution">
    <text evidence="4">The sequence shown here is derived from an EMBL/GenBank/DDBJ whole genome shotgun (WGS) entry which is preliminary data.</text>
</comment>
<dbReference type="InterPro" id="IPR011004">
    <property type="entry name" value="Trimer_LpxA-like_sf"/>
</dbReference>
<dbReference type="RefSeq" id="WP_146401299.1">
    <property type="nucleotide sequence ID" value="NZ_SJPJ01000001.1"/>
</dbReference>
<dbReference type="PANTHER" id="PTHR23416">
    <property type="entry name" value="SIALIC ACID SYNTHASE-RELATED"/>
    <property type="match status" value="1"/>
</dbReference>
<dbReference type="InterPro" id="IPR001451">
    <property type="entry name" value="Hexapep"/>
</dbReference>
<protein>
    <submittedName>
        <fullName evidence="4">Galactoside O-acetyltransferase</fullName>
        <ecNumber evidence="4">2.3.1.18</ecNumber>
    </submittedName>
</protein>
<dbReference type="InterPro" id="IPR051159">
    <property type="entry name" value="Hexapeptide_acetyltransf"/>
</dbReference>
<dbReference type="PANTHER" id="PTHR23416:SF23">
    <property type="entry name" value="ACETYLTRANSFERASE C18B11.09C-RELATED"/>
    <property type="match status" value="1"/>
</dbReference>
<keyword evidence="5" id="KW-1185">Reference proteome</keyword>
<name>A0A5C5ZAN3_9BACT</name>
<evidence type="ECO:0000256" key="2">
    <source>
        <dbReference type="ARBA" id="ARBA00022679"/>
    </source>
</evidence>
<proteinExistence type="inferred from homology"/>
<dbReference type="SUPFAM" id="SSF51161">
    <property type="entry name" value="Trimeric LpxA-like enzymes"/>
    <property type="match status" value="1"/>
</dbReference>
<dbReference type="GO" id="GO:0005829">
    <property type="term" value="C:cytosol"/>
    <property type="evidence" value="ECO:0007669"/>
    <property type="project" value="TreeGrafter"/>
</dbReference>
<dbReference type="EC" id="2.3.1.18" evidence="4"/>
<dbReference type="OrthoDB" id="9812571at2"/>
<keyword evidence="3" id="KW-1133">Transmembrane helix</keyword>
<keyword evidence="3" id="KW-0472">Membrane</keyword>
<accession>A0A5C5ZAN3</accession>